<evidence type="ECO:0000313" key="3">
    <source>
        <dbReference type="Proteomes" id="UP001652432"/>
    </source>
</evidence>
<accession>A0ABT2T0U4</accession>
<proteinExistence type="predicted"/>
<dbReference type="InterPro" id="IPR051454">
    <property type="entry name" value="RNA/ubiquinone_mod_enzymes"/>
</dbReference>
<dbReference type="RefSeq" id="WP_262573116.1">
    <property type="nucleotide sequence ID" value="NZ_JAOQKJ010000002.1"/>
</dbReference>
<dbReference type="Proteomes" id="UP001652432">
    <property type="component" value="Unassembled WGS sequence"/>
</dbReference>
<dbReference type="PANTHER" id="PTHR30217">
    <property type="entry name" value="PEPTIDASE U32 FAMILY"/>
    <property type="match status" value="1"/>
</dbReference>
<evidence type="ECO:0000259" key="1">
    <source>
        <dbReference type="Pfam" id="PF12392"/>
    </source>
</evidence>
<comment type="caution">
    <text evidence="2">The sequence shown here is derived from an EMBL/GenBank/DDBJ whole genome shotgun (WGS) entry which is preliminary data.</text>
</comment>
<dbReference type="InterPro" id="IPR001539">
    <property type="entry name" value="Peptidase_U32"/>
</dbReference>
<dbReference type="Pfam" id="PF01136">
    <property type="entry name" value="Peptidase_U32"/>
    <property type="match status" value="1"/>
</dbReference>
<dbReference type="EMBL" id="JAOQKJ010000002">
    <property type="protein sequence ID" value="MCU6743409.1"/>
    <property type="molecule type" value="Genomic_DNA"/>
</dbReference>
<keyword evidence="3" id="KW-1185">Reference proteome</keyword>
<dbReference type="Pfam" id="PF12392">
    <property type="entry name" value="DUF3656"/>
    <property type="match status" value="1"/>
</dbReference>
<dbReference type="PANTHER" id="PTHR30217:SF10">
    <property type="entry name" value="23S RRNA 5-HYDROXYCYTIDINE C2501 SYNTHASE"/>
    <property type="match status" value="1"/>
</dbReference>
<gene>
    <name evidence="2" type="ORF">OCV77_02640</name>
</gene>
<organism evidence="2 3">
    <name type="scientific">Suilimivivens aceti</name>
    <dbReference type="NCBI Taxonomy" id="2981774"/>
    <lineage>
        <taxon>Bacteria</taxon>
        <taxon>Bacillati</taxon>
        <taxon>Bacillota</taxon>
        <taxon>Clostridia</taxon>
        <taxon>Lachnospirales</taxon>
        <taxon>Lachnospiraceae</taxon>
        <taxon>Suilimivivens</taxon>
    </lineage>
</organism>
<evidence type="ECO:0000313" key="2">
    <source>
        <dbReference type="EMBL" id="MCU6743409.1"/>
    </source>
</evidence>
<sequence length="760" mass="85273">MKEVPQALQIRIIEAAMNQTELLAPAGNYEALTGALSAGADAIYLGGSAFGARAYADNFSQEEICEGIRYAHTLQKKIYLTVNTLVKEWEFPALYQFLIPFYEAGLDAVIVQDLGAFLFIRDHFPGLSLHVSTQMTITGPFGAKLLKSLGASRIVPARELSLLEIITMKRTADIEVETFIHGAMCYCYSGQCLFSSILGGRSGNRGRCAQPCRLPYHVEDGREEYPLSMKDMCTIHLIPKLMDAGIDSFKIEGRMKKPEYAAGVTAIYRKYMNLYTALKQEGKEALYAVSAEDIQKLKSLYLRSSLSEGYYEKHNGRDMITISSPSYNGADESLLQAVRKQYIEKPVRKEVSLSAVFHAGEQAVLTVTDGITTTAVKGDIVDKAKNRPLSEEQVVEQLRKCGGTFFTVADVQITMDPDIFMPVSRLNQLRRDALKAFESLFLWDDAVKERHPLPFEEGSLSDRAAVQKVQSVRKEQEALPSLKGTQLHVLVTQKEQLQAVCHTCLEKRGEAARLYVELALTKDPSVTELFSLYRQAGGGEVYLALPYVSRQTCDSECRQLIELTTQGFIDGCLVRNMEMLSCLLEMNYTGHIVTDSGIYVWNSRSFAVLQKYAEESYLPIELNGKELYTLIQNADIRRPSLQIYGRFPMMVSAGCLQKTSGKCTHVPGYLTLTDRYRKTFPVYHECSSCYNILYNSVPLSLHTLLMNRTFPVSVGRLDFTTETAGETEKVLLYFTALVRGEKKQPFYQDFTTGHYKRGVE</sequence>
<feature type="domain" description="Peptidase U32 collagenase" evidence="1">
    <location>
        <begin position="330"/>
        <end position="439"/>
    </location>
</feature>
<reference evidence="2 3" key="1">
    <citation type="journal article" date="2021" name="ISME Commun">
        <title>Automated analysis of genomic sequences facilitates high-throughput and comprehensive description of bacteria.</title>
        <authorList>
            <person name="Hitch T.C.A."/>
        </authorList>
    </citation>
    <scope>NUCLEOTIDE SEQUENCE [LARGE SCALE GENOMIC DNA]</scope>
    <source>
        <strain evidence="2 3">Sanger_18</strain>
    </source>
</reference>
<protein>
    <submittedName>
        <fullName evidence="2">U32 family peptidase</fullName>
    </submittedName>
</protein>
<dbReference type="InterPro" id="IPR020988">
    <property type="entry name" value="Pept_U32_collagenase"/>
</dbReference>
<name>A0ABT2T0U4_9FIRM</name>